<name>A0A0V1M992_9BILA</name>
<accession>A0A0V1M992</accession>
<dbReference type="Proteomes" id="UP000054843">
    <property type="component" value="Unassembled WGS sequence"/>
</dbReference>
<dbReference type="AlphaFoldDB" id="A0A0V1M992"/>
<reference evidence="1 2" key="1">
    <citation type="submission" date="2015-01" db="EMBL/GenBank/DDBJ databases">
        <title>Evolution of Trichinella species and genotypes.</title>
        <authorList>
            <person name="Korhonen P.K."/>
            <person name="Edoardo P."/>
            <person name="Giuseppe L.R."/>
            <person name="Gasser R.B."/>
        </authorList>
    </citation>
    <scope>NUCLEOTIDE SEQUENCE [LARGE SCALE GENOMIC DNA]</scope>
    <source>
        <strain evidence="1">ISS1980</strain>
    </source>
</reference>
<protein>
    <submittedName>
        <fullName evidence="1">Uncharacterized protein</fullName>
    </submittedName>
</protein>
<comment type="caution">
    <text evidence="1">The sequence shown here is derived from an EMBL/GenBank/DDBJ whole genome shotgun (WGS) entry which is preliminary data.</text>
</comment>
<organism evidence="1 2">
    <name type="scientific">Trichinella papuae</name>
    <dbReference type="NCBI Taxonomy" id="268474"/>
    <lineage>
        <taxon>Eukaryota</taxon>
        <taxon>Metazoa</taxon>
        <taxon>Ecdysozoa</taxon>
        <taxon>Nematoda</taxon>
        <taxon>Enoplea</taxon>
        <taxon>Dorylaimia</taxon>
        <taxon>Trichinellida</taxon>
        <taxon>Trichinellidae</taxon>
        <taxon>Trichinella</taxon>
    </lineage>
</organism>
<sequence>LPLKQIAICLQEIKKTNKQTNKQTKGKMHNQQATLAHDSFGRVGDVQLTVVERHAASLACQLKLPLKVIIVSFAWFVPDAAAKVDQTRRISNWPLSIKIIESAKQMQTQVKMSE</sequence>
<feature type="non-terminal residue" evidence="1">
    <location>
        <position position="114"/>
    </location>
</feature>
<proteinExistence type="predicted"/>
<evidence type="ECO:0000313" key="1">
    <source>
        <dbReference type="EMBL" id="KRZ68291.1"/>
    </source>
</evidence>
<keyword evidence="2" id="KW-1185">Reference proteome</keyword>
<gene>
    <name evidence="1" type="ORF">T10_6698</name>
</gene>
<evidence type="ECO:0000313" key="2">
    <source>
        <dbReference type="Proteomes" id="UP000054843"/>
    </source>
</evidence>
<dbReference type="EMBL" id="JYDO01000169">
    <property type="protein sequence ID" value="KRZ68291.1"/>
    <property type="molecule type" value="Genomic_DNA"/>
</dbReference>
<feature type="non-terminal residue" evidence="1">
    <location>
        <position position="1"/>
    </location>
</feature>